<evidence type="ECO:0000256" key="1">
    <source>
        <dbReference type="SAM" id="MobiDB-lite"/>
    </source>
</evidence>
<evidence type="ECO:0000313" key="3">
    <source>
        <dbReference type="Proteomes" id="UP000288351"/>
    </source>
</evidence>
<gene>
    <name evidence="2" type="ORF">SALB_05917</name>
</gene>
<comment type="caution">
    <text evidence="2">The sequence shown here is derived from an EMBL/GenBank/DDBJ whole genome shotgun (WGS) entry which is preliminary data.</text>
</comment>
<dbReference type="EMBL" id="BHXC01000007">
    <property type="protein sequence ID" value="GCB93138.1"/>
    <property type="molecule type" value="Genomic_DNA"/>
</dbReference>
<dbReference type="Proteomes" id="UP000288351">
    <property type="component" value="Unassembled WGS sequence"/>
</dbReference>
<feature type="region of interest" description="Disordered" evidence="1">
    <location>
        <begin position="1"/>
        <end position="54"/>
    </location>
</feature>
<protein>
    <submittedName>
        <fullName evidence="2">Uncharacterized protein</fullName>
    </submittedName>
</protein>
<sequence>MGLKHEVGRNATRTARTVPAAPAPAPAPASYPAHRTPAPAPAHEDPRASRSPGTFRIDIDELVLDGFDARIDPSRVSAAFRAELSRLVRERGVPLAADGGPDLALDGLAGLPPLPATTHPVRLGEALARAVHAGLTGRGETR</sequence>
<name>A0A401R6A8_STRNR</name>
<feature type="compositionally biased region" description="Low complexity" evidence="1">
    <location>
        <begin position="9"/>
        <end position="20"/>
    </location>
</feature>
<dbReference type="AlphaFoldDB" id="A0A401R6A8"/>
<proteinExistence type="predicted"/>
<evidence type="ECO:0000313" key="2">
    <source>
        <dbReference type="EMBL" id="GCB93138.1"/>
    </source>
</evidence>
<accession>A0A401R6A8</accession>
<organism evidence="2 3">
    <name type="scientific">Streptomyces noursei</name>
    <name type="common">Streptomyces albulus</name>
    <dbReference type="NCBI Taxonomy" id="1971"/>
    <lineage>
        <taxon>Bacteria</taxon>
        <taxon>Bacillati</taxon>
        <taxon>Actinomycetota</taxon>
        <taxon>Actinomycetes</taxon>
        <taxon>Kitasatosporales</taxon>
        <taxon>Streptomycetaceae</taxon>
        <taxon>Streptomyces</taxon>
    </lineage>
</organism>
<reference evidence="2 3" key="1">
    <citation type="journal article" date="2019" name="Microbiol. Resour. Announc.">
        <title>Draft Genome Sequence of the Most Traditional epsilon-Poly-l-Lysine Producer, Streptomyces albulus NBRC14147.</title>
        <authorList>
            <person name="Yamanaka K."/>
            <person name="Hamano Y."/>
        </authorList>
    </citation>
    <scope>NUCLEOTIDE SEQUENCE [LARGE SCALE GENOMIC DNA]</scope>
    <source>
        <strain evidence="2 3">NBRC 14147</strain>
    </source>
</reference>
<dbReference type="RefSeq" id="WP_016571690.1">
    <property type="nucleotide sequence ID" value="NZ_BHXC01000007.1"/>
</dbReference>